<evidence type="ECO:0000256" key="5">
    <source>
        <dbReference type="ARBA" id="ARBA00022490"/>
    </source>
</evidence>
<dbReference type="GO" id="GO:0005737">
    <property type="term" value="C:cytoplasm"/>
    <property type="evidence" value="ECO:0007669"/>
    <property type="project" value="UniProtKB-SubCell"/>
</dbReference>
<evidence type="ECO:0000256" key="12">
    <source>
        <dbReference type="ARBA" id="ARBA00048573"/>
    </source>
</evidence>
<dbReference type="SUPFAM" id="SSF48163">
    <property type="entry name" value="An anticodon-binding domain of class I aminoacyl-tRNA synthetases"/>
    <property type="match status" value="1"/>
</dbReference>
<keyword evidence="8" id="KW-0067">ATP-binding</keyword>
<dbReference type="Pfam" id="PF03483">
    <property type="entry name" value="B3_4"/>
    <property type="match status" value="1"/>
</dbReference>
<evidence type="ECO:0000256" key="1">
    <source>
        <dbReference type="ARBA" id="ARBA00004496"/>
    </source>
</evidence>
<comment type="subcellular location">
    <subcellularLocation>
        <location evidence="1">Cytoplasm</location>
    </subcellularLocation>
</comment>
<evidence type="ECO:0000256" key="9">
    <source>
        <dbReference type="ARBA" id="ARBA00022917"/>
    </source>
</evidence>
<gene>
    <name evidence="14" type="primary">lysS</name>
    <name evidence="14" type="ORF">COY87_02200</name>
</gene>
<organism evidence="14 15">
    <name type="scientific">Candidatus Roizmanbacteria bacterium CG_4_10_14_0_8_um_filter_33_9</name>
    <dbReference type="NCBI Taxonomy" id="1974826"/>
    <lineage>
        <taxon>Bacteria</taxon>
        <taxon>Candidatus Roizmaniibacteriota</taxon>
    </lineage>
</organism>
<dbReference type="SUPFAM" id="SSF56037">
    <property type="entry name" value="PheT/TilS domain"/>
    <property type="match status" value="1"/>
</dbReference>
<keyword evidence="10" id="KW-0030">Aminoacyl-tRNA synthetase</keyword>
<feature type="domain" description="B3/B4 tRNA-binding" evidence="13">
    <location>
        <begin position="608"/>
        <end position="761"/>
    </location>
</feature>
<dbReference type="GO" id="GO:0004824">
    <property type="term" value="F:lysine-tRNA ligase activity"/>
    <property type="evidence" value="ECO:0007669"/>
    <property type="project" value="UniProtKB-EC"/>
</dbReference>
<protein>
    <recommendedName>
        <fullName evidence="4">Lysine--tRNA ligase</fullName>
        <ecNumber evidence="3">6.1.1.6</ecNumber>
    </recommendedName>
    <alternativeName>
        <fullName evidence="11">Lysyl-tRNA synthetase</fullName>
    </alternativeName>
</protein>
<dbReference type="GO" id="GO:0005524">
    <property type="term" value="F:ATP binding"/>
    <property type="evidence" value="ECO:0007669"/>
    <property type="project" value="UniProtKB-KW"/>
</dbReference>
<dbReference type="PANTHER" id="PTHR37940:SF1">
    <property type="entry name" value="LYSINE--TRNA LIGASE"/>
    <property type="match status" value="1"/>
</dbReference>
<dbReference type="InterPro" id="IPR008925">
    <property type="entry name" value="aa_tRNA-synth_I_cd-bd_sf"/>
</dbReference>
<dbReference type="Gene3D" id="3.40.50.620">
    <property type="entry name" value="HUPs"/>
    <property type="match status" value="2"/>
</dbReference>
<name>A0A2M7QIR5_9BACT</name>
<evidence type="ECO:0000256" key="8">
    <source>
        <dbReference type="ARBA" id="ARBA00022840"/>
    </source>
</evidence>
<comment type="catalytic activity">
    <reaction evidence="12">
        <text>tRNA(Lys) + L-lysine + ATP = L-lysyl-tRNA(Lys) + AMP + diphosphate</text>
        <dbReference type="Rhea" id="RHEA:20792"/>
        <dbReference type="Rhea" id="RHEA-COMP:9696"/>
        <dbReference type="Rhea" id="RHEA-COMP:9697"/>
        <dbReference type="ChEBI" id="CHEBI:30616"/>
        <dbReference type="ChEBI" id="CHEBI:32551"/>
        <dbReference type="ChEBI" id="CHEBI:33019"/>
        <dbReference type="ChEBI" id="CHEBI:78442"/>
        <dbReference type="ChEBI" id="CHEBI:78529"/>
        <dbReference type="ChEBI" id="CHEBI:456215"/>
        <dbReference type="EC" id="6.1.1.6"/>
    </reaction>
</comment>
<comment type="similarity">
    <text evidence="2">Belongs to the class-I aminoacyl-tRNA synthetase family.</text>
</comment>
<keyword evidence="5" id="KW-0963">Cytoplasm</keyword>
<evidence type="ECO:0000256" key="3">
    <source>
        <dbReference type="ARBA" id="ARBA00013166"/>
    </source>
</evidence>
<evidence type="ECO:0000313" key="15">
    <source>
        <dbReference type="Proteomes" id="UP000229401"/>
    </source>
</evidence>
<evidence type="ECO:0000256" key="6">
    <source>
        <dbReference type="ARBA" id="ARBA00022598"/>
    </source>
</evidence>
<dbReference type="InterPro" id="IPR005146">
    <property type="entry name" value="B3/B4_tRNA-bd"/>
</dbReference>
<evidence type="ECO:0000256" key="2">
    <source>
        <dbReference type="ARBA" id="ARBA00005594"/>
    </source>
</evidence>
<evidence type="ECO:0000313" key="14">
    <source>
        <dbReference type="EMBL" id="PIY72199.1"/>
    </source>
</evidence>
<dbReference type="Gene3D" id="1.10.10.770">
    <property type="match status" value="1"/>
</dbReference>
<dbReference type="Gene3D" id="1.10.10.350">
    <property type="match status" value="1"/>
</dbReference>
<reference evidence="15" key="1">
    <citation type="submission" date="2017-09" db="EMBL/GenBank/DDBJ databases">
        <title>Depth-based differentiation of microbial function through sediment-hosted aquifers and enrichment of novel symbionts in the deep terrestrial subsurface.</title>
        <authorList>
            <person name="Probst A.J."/>
            <person name="Ladd B."/>
            <person name="Jarett J.K."/>
            <person name="Geller-Mcgrath D.E."/>
            <person name="Sieber C.M.K."/>
            <person name="Emerson J.B."/>
            <person name="Anantharaman K."/>
            <person name="Thomas B.C."/>
            <person name="Malmstrom R."/>
            <person name="Stieglmeier M."/>
            <person name="Klingl A."/>
            <person name="Woyke T."/>
            <person name="Ryan C.M."/>
            <person name="Banfield J.F."/>
        </authorList>
    </citation>
    <scope>NUCLEOTIDE SEQUENCE [LARGE SCALE GENOMIC DNA]</scope>
</reference>
<dbReference type="InterPro" id="IPR020751">
    <property type="entry name" value="aa-tRNA-synth_I_codon-bd_sub2"/>
</dbReference>
<dbReference type="Proteomes" id="UP000229401">
    <property type="component" value="Unassembled WGS sequence"/>
</dbReference>
<evidence type="ECO:0000256" key="10">
    <source>
        <dbReference type="ARBA" id="ARBA00023146"/>
    </source>
</evidence>
<dbReference type="InterPro" id="IPR014729">
    <property type="entry name" value="Rossmann-like_a/b/a_fold"/>
</dbReference>
<dbReference type="AlphaFoldDB" id="A0A2M7QIR5"/>
<dbReference type="SUPFAM" id="SSF52374">
    <property type="entry name" value="Nucleotidylyl transferase"/>
    <property type="match status" value="1"/>
</dbReference>
<dbReference type="GO" id="GO:0000049">
    <property type="term" value="F:tRNA binding"/>
    <property type="evidence" value="ECO:0007669"/>
    <property type="project" value="InterPro"/>
</dbReference>
<dbReference type="InterPro" id="IPR002904">
    <property type="entry name" value="Lys-tRNA-ligase"/>
</dbReference>
<evidence type="ECO:0000256" key="7">
    <source>
        <dbReference type="ARBA" id="ARBA00022741"/>
    </source>
</evidence>
<evidence type="ECO:0000256" key="11">
    <source>
        <dbReference type="ARBA" id="ARBA00030563"/>
    </source>
</evidence>
<evidence type="ECO:0000259" key="13">
    <source>
        <dbReference type="SMART" id="SM00873"/>
    </source>
</evidence>
<accession>A0A2M7QIR5</accession>
<dbReference type="EMBL" id="PFLI01000070">
    <property type="protein sequence ID" value="PIY72199.1"/>
    <property type="molecule type" value="Genomic_DNA"/>
</dbReference>
<keyword evidence="7" id="KW-0547">Nucleotide-binding</keyword>
<evidence type="ECO:0000256" key="4">
    <source>
        <dbReference type="ARBA" id="ARBA00015745"/>
    </source>
</evidence>
<dbReference type="InterPro" id="IPR020825">
    <property type="entry name" value="Phe-tRNA_synthase-like_B3/B4"/>
</dbReference>
<dbReference type="GO" id="GO:0006430">
    <property type="term" value="P:lysyl-tRNA aminoacylation"/>
    <property type="evidence" value="ECO:0007669"/>
    <property type="project" value="InterPro"/>
</dbReference>
<proteinExistence type="inferred from homology"/>
<dbReference type="GO" id="GO:0004826">
    <property type="term" value="F:phenylalanine-tRNA ligase activity"/>
    <property type="evidence" value="ECO:0007669"/>
    <property type="project" value="InterPro"/>
</dbReference>
<dbReference type="PANTHER" id="PTHR37940">
    <property type="entry name" value="LYSINE--TRNA LIGASE"/>
    <property type="match status" value="1"/>
</dbReference>
<keyword evidence="6 14" id="KW-0436">Ligase</keyword>
<dbReference type="Gene3D" id="3.50.40.10">
    <property type="entry name" value="Phenylalanyl-trna Synthetase, Chain B, domain 3"/>
    <property type="match status" value="1"/>
</dbReference>
<dbReference type="SMART" id="SM00873">
    <property type="entry name" value="B3_4"/>
    <property type="match status" value="1"/>
</dbReference>
<sequence>MIWVDREIKKLKERALPLEWVNDAKTPSGKIHVGSLRGIVIHDLIYKVLLENNIRCKFTYGFDETDPMDSLPSYLDKAKWEKYMGMPLYMIPSPEKRFKSFAHYYASEFQQVFESLGCHPKIIWASELYRSGKMNEVIKTLLDNTHQIREIFERITKKSKPADWHPFQPICEKCHKVGTTYVNKWDGKYVYYICQPNMVNWAHGCGYESKISPYNGNGKMPYKIEWPGKWKVLGVTIEWSGKDHMSKGGSYDISSIIAKEILKINPPHAVGYEHLLIGGRKMSSSKGIGSSAKEVSQIIPANLLRFLLVRTPINTHLDFNIYGDTLPNLYDDYDRCMNAYFDKIEKKIPQGKPGEVLLDFARIFELSSVQQLPKKRMFIPRFRTVANLIKIHANPKEHVLNQLKRPLTENEKTLLEERIKFAQIYLESYIENKNILQKSKTDSFSYTTSQKDFLTVLHKNLASLKEINREIIQNIFFTTIKQVNLKPKDVFIAFYQKITGLPSGPKVADLILDLGLQKVISLLSESEKESSKTSSVTKSIPNLDDKFLFSIDPEVKKKYPSISIGFAILKNVHIQKQNEKLTESIQQFVKSQEHLTNDIISAYPEIVSYRKLYKEMNIDWHSRRPSPEALLRRIAKKKPLYQVNTCVDAYNQIVMKYKVSVGAFDLNKIQFPTALKFPKNTDQILLLGDTEPTTYKSTELAYFDKKGGYNIDFNYRDAQRTMVTESTTNLLINVDGIYKINRGMVEQSLQETVDIIIKYCGGTVDKIGIDT</sequence>
<dbReference type="Pfam" id="PF01921">
    <property type="entry name" value="tRNA-synt_1f"/>
    <property type="match status" value="1"/>
</dbReference>
<dbReference type="EC" id="6.1.1.6" evidence="3"/>
<keyword evidence="9" id="KW-0648">Protein biosynthesis</keyword>
<comment type="caution">
    <text evidence="14">The sequence shown here is derived from an EMBL/GenBank/DDBJ whole genome shotgun (WGS) entry which is preliminary data.</text>
</comment>
<dbReference type="NCBIfam" id="TIGR00467">
    <property type="entry name" value="lysS_arch"/>
    <property type="match status" value="1"/>
</dbReference>